<sequence length="242" mass="27584">MQTSTQVLTTSGGESLQDSIQYQGRKAARAKSEHRRRLILEATLRIVAKEGVRGVKHRAVAKEAGVPLASTTYYFKDIDELISDAFMLFAENSQRYIESFYTELSKLISAYDFDELVHSADLQERLSAQILDLGSQYIHAQIRFRRNDILAEQAFLLESLRDERLKPLARQYRSVWLNSLATLLEELGSKSPEENASIIISTVYSLQYDGIINDGKIDEQRMRAVWKRVLDAILGQLKVENP</sequence>
<dbReference type="Pfam" id="PF00440">
    <property type="entry name" value="TetR_N"/>
    <property type="match status" value="1"/>
</dbReference>
<evidence type="ECO:0000259" key="3">
    <source>
        <dbReference type="PROSITE" id="PS50977"/>
    </source>
</evidence>
<dbReference type="RefSeq" id="WP_087461533.1">
    <property type="nucleotide sequence ID" value="NZ_CP021425.1"/>
</dbReference>
<dbReference type="OrthoDB" id="8982136at2"/>
<dbReference type="PANTHER" id="PTHR30055">
    <property type="entry name" value="HTH-TYPE TRANSCRIPTIONAL REGULATOR RUTR"/>
    <property type="match status" value="1"/>
</dbReference>
<feature type="domain" description="HTH tetR-type" evidence="3">
    <location>
        <begin position="33"/>
        <end position="93"/>
    </location>
</feature>
<proteinExistence type="predicted"/>
<dbReference type="SUPFAM" id="SSF46689">
    <property type="entry name" value="Homeodomain-like"/>
    <property type="match status" value="1"/>
</dbReference>
<dbReference type="GO" id="GO:0003700">
    <property type="term" value="F:DNA-binding transcription factor activity"/>
    <property type="evidence" value="ECO:0007669"/>
    <property type="project" value="TreeGrafter"/>
</dbReference>
<keyword evidence="5" id="KW-1185">Reference proteome</keyword>
<dbReference type="InterPro" id="IPR009057">
    <property type="entry name" value="Homeodomain-like_sf"/>
</dbReference>
<dbReference type="Pfam" id="PF17940">
    <property type="entry name" value="TetR_C_31"/>
    <property type="match status" value="1"/>
</dbReference>
<evidence type="ECO:0000313" key="4">
    <source>
        <dbReference type="EMBL" id="ARU56562.1"/>
    </source>
</evidence>
<dbReference type="InterPro" id="IPR041583">
    <property type="entry name" value="TetR_C_31"/>
</dbReference>
<dbReference type="AlphaFoldDB" id="A0A1Y0I7T3"/>
<dbReference type="InterPro" id="IPR001647">
    <property type="entry name" value="HTH_TetR"/>
</dbReference>
<evidence type="ECO:0000256" key="1">
    <source>
        <dbReference type="ARBA" id="ARBA00023125"/>
    </source>
</evidence>
<dbReference type="InterPro" id="IPR050109">
    <property type="entry name" value="HTH-type_TetR-like_transc_reg"/>
</dbReference>
<organism evidence="4 5">
    <name type="scientific">Oleiphilus messinensis</name>
    <dbReference type="NCBI Taxonomy" id="141451"/>
    <lineage>
        <taxon>Bacteria</taxon>
        <taxon>Pseudomonadati</taxon>
        <taxon>Pseudomonadota</taxon>
        <taxon>Gammaproteobacteria</taxon>
        <taxon>Oceanospirillales</taxon>
        <taxon>Oleiphilaceae</taxon>
        <taxon>Oleiphilus</taxon>
    </lineage>
</organism>
<gene>
    <name evidence="4" type="ORF">OLMES_2503</name>
</gene>
<dbReference type="KEGG" id="ome:OLMES_2503"/>
<keyword evidence="1 2" id="KW-0238">DNA-binding</keyword>
<dbReference type="GO" id="GO:0000976">
    <property type="term" value="F:transcription cis-regulatory region binding"/>
    <property type="evidence" value="ECO:0007669"/>
    <property type="project" value="TreeGrafter"/>
</dbReference>
<dbReference type="PROSITE" id="PS50977">
    <property type="entry name" value="HTH_TETR_2"/>
    <property type="match status" value="1"/>
</dbReference>
<dbReference type="PANTHER" id="PTHR30055:SF231">
    <property type="entry name" value="TRANSCRIPTIONAL REGULATORY PROTEIN (PROBABLY DEOR-FAMILY)-RELATED"/>
    <property type="match status" value="1"/>
</dbReference>
<reference evidence="4 5" key="1">
    <citation type="submission" date="2017-05" db="EMBL/GenBank/DDBJ databases">
        <title>Genomic insights into alkan degradation activity of Oleiphilus messinensis.</title>
        <authorList>
            <person name="Kozyavkin S.A."/>
            <person name="Slesarev A.I."/>
            <person name="Golyshin P.N."/>
            <person name="Korzhenkov A."/>
            <person name="Golyshina O.N."/>
            <person name="Toshchakov S.V."/>
        </authorList>
    </citation>
    <scope>NUCLEOTIDE SEQUENCE [LARGE SCALE GENOMIC DNA]</scope>
    <source>
        <strain evidence="4 5">ME102</strain>
    </source>
</reference>
<dbReference type="InterPro" id="IPR036271">
    <property type="entry name" value="Tet_transcr_reg_TetR-rel_C_sf"/>
</dbReference>
<accession>A0A1Y0I7T3</accession>
<dbReference type="EMBL" id="CP021425">
    <property type="protein sequence ID" value="ARU56562.1"/>
    <property type="molecule type" value="Genomic_DNA"/>
</dbReference>
<protein>
    <recommendedName>
        <fullName evidence="3">HTH tetR-type domain-containing protein</fullName>
    </recommendedName>
</protein>
<dbReference type="Proteomes" id="UP000196027">
    <property type="component" value="Chromosome"/>
</dbReference>
<feature type="DNA-binding region" description="H-T-H motif" evidence="2">
    <location>
        <begin position="56"/>
        <end position="75"/>
    </location>
</feature>
<name>A0A1Y0I7T3_9GAMM</name>
<dbReference type="SUPFAM" id="SSF48498">
    <property type="entry name" value="Tetracyclin repressor-like, C-terminal domain"/>
    <property type="match status" value="1"/>
</dbReference>
<dbReference type="Gene3D" id="1.10.357.10">
    <property type="entry name" value="Tetracycline Repressor, domain 2"/>
    <property type="match status" value="1"/>
</dbReference>
<evidence type="ECO:0000256" key="2">
    <source>
        <dbReference type="PROSITE-ProRule" id="PRU00335"/>
    </source>
</evidence>
<evidence type="ECO:0000313" key="5">
    <source>
        <dbReference type="Proteomes" id="UP000196027"/>
    </source>
</evidence>